<evidence type="ECO:0000256" key="1">
    <source>
        <dbReference type="SAM" id="Phobius"/>
    </source>
</evidence>
<evidence type="ECO:0000313" key="3">
    <source>
        <dbReference type="EMBL" id="KAF0978103.1"/>
    </source>
</evidence>
<dbReference type="EMBL" id="VFQX01000030">
    <property type="protein sequence ID" value="KAF0978103.1"/>
    <property type="molecule type" value="Genomic_DNA"/>
</dbReference>
<dbReference type="VEuPathDB" id="AmoebaDB:FDP41_002618"/>
<dbReference type="AlphaFoldDB" id="A0A6A5BJK5"/>
<feature type="transmembrane region" description="Helical" evidence="1">
    <location>
        <begin position="41"/>
        <end position="60"/>
    </location>
</feature>
<keyword evidence="1" id="KW-0812">Transmembrane</keyword>
<accession>A0A6A5BJK5</accession>
<dbReference type="RefSeq" id="XP_044562816.1">
    <property type="nucleotide sequence ID" value="XM_044705832.1"/>
</dbReference>
<dbReference type="Pfam" id="PF00149">
    <property type="entry name" value="Metallophos"/>
    <property type="match status" value="1"/>
</dbReference>
<name>A0A6A5BJK5_NAEFO</name>
<dbReference type="VEuPathDB" id="AmoebaDB:NF0111550"/>
<proteinExistence type="predicted"/>
<dbReference type="InterPro" id="IPR029052">
    <property type="entry name" value="Metallo-depent_PP-like"/>
</dbReference>
<reference evidence="3 4" key="1">
    <citation type="journal article" date="2019" name="Sci. Rep.">
        <title>Nanopore sequencing improves the draft genome of the human pathogenic amoeba Naegleria fowleri.</title>
        <authorList>
            <person name="Liechti N."/>
            <person name="Schurch N."/>
            <person name="Bruggmann R."/>
            <person name="Wittwer M."/>
        </authorList>
    </citation>
    <scope>NUCLEOTIDE SEQUENCE [LARGE SCALE GENOMIC DNA]</scope>
    <source>
        <strain evidence="3 4">ATCC 30894</strain>
    </source>
</reference>
<feature type="transmembrane region" description="Helical" evidence="1">
    <location>
        <begin position="12"/>
        <end position="34"/>
    </location>
</feature>
<keyword evidence="1" id="KW-1133">Transmembrane helix</keyword>
<dbReference type="InterPro" id="IPR004843">
    <property type="entry name" value="Calcineurin-like_PHP"/>
</dbReference>
<comment type="caution">
    <text evidence="3">The sequence shown here is derived from an EMBL/GenBank/DDBJ whole genome shotgun (WGS) entry which is preliminary data.</text>
</comment>
<dbReference type="Gene3D" id="3.60.21.10">
    <property type="match status" value="1"/>
</dbReference>
<feature type="transmembrane region" description="Helical" evidence="1">
    <location>
        <begin position="140"/>
        <end position="159"/>
    </location>
</feature>
<keyword evidence="1" id="KW-0472">Membrane</keyword>
<dbReference type="OrthoDB" id="17780at2759"/>
<dbReference type="Proteomes" id="UP000444721">
    <property type="component" value="Unassembled WGS sequence"/>
</dbReference>
<evidence type="ECO:0000259" key="2">
    <source>
        <dbReference type="Pfam" id="PF00149"/>
    </source>
</evidence>
<feature type="transmembrane region" description="Helical" evidence="1">
    <location>
        <begin position="66"/>
        <end position="85"/>
    </location>
</feature>
<dbReference type="PANTHER" id="PTHR31302:SF21">
    <property type="entry name" value="CALCINEURIN-LIKE PHOSPHOESTERASE DOMAIN-CONTAINING PROTEIN"/>
    <property type="match status" value="1"/>
</dbReference>
<keyword evidence="4" id="KW-1185">Reference proteome</keyword>
<evidence type="ECO:0000313" key="4">
    <source>
        <dbReference type="Proteomes" id="UP000444721"/>
    </source>
</evidence>
<dbReference type="VEuPathDB" id="AmoebaDB:NfTy_057810"/>
<dbReference type="OMA" id="HSLMANG"/>
<dbReference type="PANTHER" id="PTHR31302">
    <property type="entry name" value="TRANSMEMBRANE PROTEIN WITH METALLOPHOSPHOESTERASE DOMAIN-RELATED"/>
    <property type="match status" value="1"/>
</dbReference>
<dbReference type="InterPro" id="IPR051158">
    <property type="entry name" value="Metallophosphoesterase_sf"/>
</dbReference>
<dbReference type="GeneID" id="68109836"/>
<dbReference type="SUPFAM" id="SSF56300">
    <property type="entry name" value="Metallo-dependent phosphatases"/>
    <property type="match status" value="1"/>
</dbReference>
<dbReference type="GO" id="GO:0016787">
    <property type="term" value="F:hydrolase activity"/>
    <property type="evidence" value="ECO:0007669"/>
    <property type="project" value="InterPro"/>
</dbReference>
<protein>
    <recommendedName>
        <fullName evidence="2">Calcineurin-like phosphoesterase domain-containing protein</fullName>
    </recommendedName>
</protein>
<sequence length="468" mass="54122">MSLFESLYSSPRFWFAIQSLIGIGAFSLCTHLILKNRRFTIFYALFTSIHSLFTNSYFASNHYFPIIPIAGHFYLNGALFAHLFVLMKWRKLKPNWYLWSICMPGYFYLAWGAMGSMLSIPHSILRIAFRSLFSQLDPNMIYFHCLILILTSYSFYLSFVSPPFCKEQVHIDLTHNRKSEELESKQLQKQHTPHDHVVELTSDKVVHQDESCILRVFQITDAHLGPYMSKKRLFKVCQNIVKHKHQIDLVVITGDMETMDTHHDEDSLREALSPLKEISHKVVACLGNHDYEVLEKIRRAYQENSITLLEDDQTIIEIERWTQLSGEKSHVQIIGSSFSFAAMESSTRHIQELCNKFPRVDANTPRILLIHNPSMLSALDTKDSCDIVFSGHLHGGQIGIGRMTFVKGLYYALKIFGKEKTIFKVYPPDQGLYGRRNLRLYSHRGTGHYGFPLRLGIASEQSLIHLYF</sequence>
<organism evidence="3 4">
    <name type="scientific">Naegleria fowleri</name>
    <name type="common">Brain eating amoeba</name>
    <dbReference type="NCBI Taxonomy" id="5763"/>
    <lineage>
        <taxon>Eukaryota</taxon>
        <taxon>Discoba</taxon>
        <taxon>Heterolobosea</taxon>
        <taxon>Tetramitia</taxon>
        <taxon>Eutetramitia</taxon>
        <taxon>Vahlkampfiidae</taxon>
        <taxon>Naegleria</taxon>
    </lineage>
</organism>
<gene>
    <name evidence="3" type="ORF">FDP41_002618</name>
</gene>
<feature type="transmembrane region" description="Helical" evidence="1">
    <location>
        <begin position="97"/>
        <end position="120"/>
    </location>
</feature>
<feature type="domain" description="Calcineurin-like phosphoesterase" evidence="2">
    <location>
        <begin position="214"/>
        <end position="395"/>
    </location>
</feature>